<proteinExistence type="predicted"/>
<feature type="region of interest" description="Disordered" evidence="1">
    <location>
        <begin position="45"/>
        <end position="69"/>
    </location>
</feature>
<dbReference type="EMBL" id="JACPNR010000014">
    <property type="protein sequence ID" value="MBI2679339.1"/>
    <property type="molecule type" value="Genomic_DNA"/>
</dbReference>
<evidence type="ECO:0000313" key="3">
    <source>
        <dbReference type="Proteomes" id="UP000779809"/>
    </source>
</evidence>
<dbReference type="Proteomes" id="UP000779809">
    <property type="component" value="Unassembled WGS sequence"/>
</dbReference>
<evidence type="ECO:0000313" key="2">
    <source>
        <dbReference type="EMBL" id="MBI2679339.1"/>
    </source>
</evidence>
<reference evidence="2" key="1">
    <citation type="submission" date="2020-07" db="EMBL/GenBank/DDBJ databases">
        <title>Huge and variable diversity of episymbiotic CPR bacteria and DPANN archaea in groundwater ecosystems.</title>
        <authorList>
            <person name="He C.Y."/>
            <person name="Keren R."/>
            <person name="Whittaker M."/>
            <person name="Farag I.F."/>
            <person name="Doudna J."/>
            <person name="Cate J.H.D."/>
            <person name="Banfield J.F."/>
        </authorList>
    </citation>
    <scope>NUCLEOTIDE SEQUENCE</scope>
    <source>
        <strain evidence="2">NC_groundwater_580_Pr5_B-0.1um_64_19</strain>
    </source>
</reference>
<dbReference type="AlphaFoldDB" id="A0A932A9V9"/>
<comment type="caution">
    <text evidence="2">The sequence shown here is derived from an EMBL/GenBank/DDBJ whole genome shotgun (WGS) entry which is preliminary data.</text>
</comment>
<accession>A0A932A9V9</accession>
<gene>
    <name evidence="2" type="ORF">HYX28_11210</name>
</gene>
<protein>
    <submittedName>
        <fullName evidence="2">Uncharacterized protein</fullName>
    </submittedName>
</protein>
<organism evidence="2 3">
    <name type="scientific">Candidatus Korobacter versatilis</name>
    <dbReference type="NCBI Taxonomy" id="658062"/>
    <lineage>
        <taxon>Bacteria</taxon>
        <taxon>Pseudomonadati</taxon>
        <taxon>Acidobacteriota</taxon>
        <taxon>Terriglobia</taxon>
        <taxon>Terriglobales</taxon>
        <taxon>Candidatus Korobacteraceae</taxon>
        <taxon>Candidatus Korobacter</taxon>
    </lineage>
</organism>
<evidence type="ECO:0000256" key="1">
    <source>
        <dbReference type="SAM" id="MobiDB-lite"/>
    </source>
</evidence>
<name>A0A932A9V9_9BACT</name>
<sequence>MKQLGDAINESLSESEPIGDAIAKIKAHGYDVFLVLEATIGFSKRDAENEDEPAAEPVTAPRRGNESDTQFKINAQDLKFLKSLRIRVE</sequence>